<dbReference type="InterPro" id="IPR000847">
    <property type="entry name" value="LysR_HTH_N"/>
</dbReference>
<proteinExistence type="inferred from homology"/>
<dbReference type="Gene3D" id="3.40.190.10">
    <property type="entry name" value="Periplasmic binding protein-like II"/>
    <property type="match status" value="2"/>
</dbReference>
<dbReference type="Pfam" id="PF03466">
    <property type="entry name" value="LysR_substrate"/>
    <property type="match status" value="1"/>
</dbReference>
<dbReference type="GO" id="GO:0032993">
    <property type="term" value="C:protein-DNA complex"/>
    <property type="evidence" value="ECO:0007669"/>
    <property type="project" value="TreeGrafter"/>
</dbReference>
<dbReference type="PANTHER" id="PTHR30346">
    <property type="entry name" value="TRANSCRIPTIONAL DUAL REGULATOR HCAR-RELATED"/>
    <property type="match status" value="1"/>
</dbReference>
<dbReference type="InterPro" id="IPR005119">
    <property type="entry name" value="LysR_subst-bd"/>
</dbReference>
<dbReference type="Proteomes" id="UP000321750">
    <property type="component" value="Unassembled WGS sequence"/>
</dbReference>
<dbReference type="RefSeq" id="WP_147045579.1">
    <property type="nucleotide sequence ID" value="NZ_BJZV01000004.1"/>
</dbReference>
<dbReference type="AlphaFoldDB" id="A0A512JH63"/>
<feature type="domain" description="HTH lysR-type" evidence="6">
    <location>
        <begin position="1"/>
        <end position="58"/>
    </location>
</feature>
<gene>
    <name evidence="7" type="primary">oxyR</name>
    <name evidence="7" type="ORF">MGN01_11080</name>
</gene>
<keyword evidence="8" id="KW-1185">Reference proteome</keyword>
<dbReference type="GO" id="GO:0003700">
    <property type="term" value="F:DNA-binding transcription factor activity"/>
    <property type="evidence" value="ECO:0007669"/>
    <property type="project" value="InterPro"/>
</dbReference>
<dbReference type="FunFam" id="1.10.10.10:FF:000001">
    <property type="entry name" value="LysR family transcriptional regulator"/>
    <property type="match status" value="1"/>
</dbReference>
<dbReference type="SUPFAM" id="SSF46785">
    <property type="entry name" value="Winged helix' DNA-binding domain"/>
    <property type="match status" value="1"/>
</dbReference>
<dbReference type="PROSITE" id="PS50931">
    <property type="entry name" value="HTH_LYSR"/>
    <property type="match status" value="1"/>
</dbReference>
<evidence type="ECO:0000259" key="6">
    <source>
        <dbReference type="PROSITE" id="PS50931"/>
    </source>
</evidence>
<dbReference type="CDD" id="cd08411">
    <property type="entry name" value="PBP2_OxyR"/>
    <property type="match status" value="1"/>
</dbReference>
<dbReference type="InterPro" id="IPR036390">
    <property type="entry name" value="WH_DNA-bd_sf"/>
</dbReference>
<name>A0A512JH63_9HYPH</name>
<evidence type="ECO:0000256" key="2">
    <source>
        <dbReference type="ARBA" id="ARBA00023015"/>
    </source>
</evidence>
<sequence>MTLQDLRYLVALVDHGHFGRAAEACHVSQPTLSTQIKKLEAQLGVTLFERTNRSVRVTAYGEEVVARARQILTDVEAIANVGRRVAGPLVGTFSLGVIPTLGPYLLPWLVPALNSDYPELRLAVHEDLTAALIERLVSHRLDAALVALPVEDGRLEMLPLFDEPFWFAEPKGGEALAEVLTKDDLRGRRLLVLTEGHCMRDQVLSLCRTPDREAEEDFRATSLETIRQMVATGMGSTLLPAMAVEEFRNRGVTVRPLDAGLGRRIGLVWRRSYPRSRDLQLVARTLRNHLPRGVSSLVAKDLP</sequence>
<evidence type="ECO:0000256" key="4">
    <source>
        <dbReference type="ARBA" id="ARBA00023159"/>
    </source>
</evidence>
<evidence type="ECO:0000256" key="3">
    <source>
        <dbReference type="ARBA" id="ARBA00023125"/>
    </source>
</evidence>
<reference evidence="7 8" key="1">
    <citation type="submission" date="2019-07" db="EMBL/GenBank/DDBJ databases">
        <title>Whole genome shotgun sequence of Methylobacterium gnaphalii NBRC 107716.</title>
        <authorList>
            <person name="Hosoyama A."/>
            <person name="Uohara A."/>
            <person name="Ohji S."/>
            <person name="Ichikawa N."/>
        </authorList>
    </citation>
    <scope>NUCLEOTIDE SEQUENCE [LARGE SCALE GENOMIC DNA]</scope>
    <source>
        <strain evidence="7 8">NBRC 107716</strain>
    </source>
</reference>
<organism evidence="7 8">
    <name type="scientific">Methylobacterium gnaphalii</name>
    <dbReference type="NCBI Taxonomy" id="1010610"/>
    <lineage>
        <taxon>Bacteria</taxon>
        <taxon>Pseudomonadati</taxon>
        <taxon>Pseudomonadota</taxon>
        <taxon>Alphaproteobacteria</taxon>
        <taxon>Hyphomicrobiales</taxon>
        <taxon>Methylobacteriaceae</taxon>
        <taxon>Methylobacterium</taxon>
    </lineage>
</organism>
<comment type="caution">
    <text evidence="7">The sequence shown here is derived from an EMBL/GenBank/DDBJ whole genome shotgun (WGS) entry which is preliminary data.</text>
</comment>
<dbReference type="OrthoDB" id="9775392at2"/>
<keyword evidence="3" id="KW-0238">DNA-binding</keyword>
<dbReference type="SUPFAM" id="SSF53850">
    <property type="entry name" value="Periplasmic binding protein-like II"/>
    <property type="match status" value="1"/>
</dbReference>
<comment type="similarity">
    <text evidence="1">Belongs to the LysR transcriptional regulatory family.</text>
</comment>
<dbReference type="Pfam" id="PF00126">
    <property type="entry name" value="HTH_1"/>
    <property type="match status" value="1"/>
</dbReference>
<keyword evidence="2" id="KW-0805">Transcription regulation</keyword>
<dbReference type="GO" id="GO:0003677">
    <property type="term" value="F:DNA binding"/>
    <property type="evidence" value="ECO:0007669"/>
    <property type="project" value="UniProtKB-KW"/>
</dbReference>
<evidence type="ECO:0000256" key="5">
    <source>
        <dbReference type="ARBA" id="ARBA00023163"/>
    </source>
</evidence>
<dbReference type="Gene3D" id="1.10.10.10">
    <property type="entry name" value="Winged helix-like DNA-binding domain superfamily/Winged helix DNA-binding domain"/>
    <property type="match status" value="1"/>
</dbReference>
<dbReference type="PANTHER" id="PTHR30346:SF26">
    <property type="entry name" value="HYDROGEN PEROXIDE-INDUCIBLE GENES ACTIVATOR"/>
    <property type="match status" value="1"/>
</dbReference>
<evidence type="ECO:0000256" key="1">
    <source>
        <dbReference type="ARBA" id="ARBA00009437"/>
    </source>
</evidence>
<dbReference type="EMBL" id="BJZV01000004">
    <property type="protein sequence ID" value="GEP09263.1"/>
    <property type="molecule type" value="Genomic_DNA"/>
</dbReference>
<evidence type="ECO:0000313" key="7">
    <source>
        <dbReference type="EMBL" id="GEP09263.1"/>
    </source>
</evidence>
<protein>
    <submittedName>
        <fullName evidence="7">LysR family transcriptional regulator</fullName>
    </submittedName>
</protein>
<dbReference type="PRINTS" id="PR00039">
    <property type="entry name" value="HTHLYSR"/>
</dbReference>
<accession>A0A512JH63</accession>
<keyword evidence="4" id="KW-0010">Activator</keyword>
<keyword evidence="5" id="KW-0804">Transcription</keyword>
<evidence type="ECO:0000313" key="8">
    <source>
        <dbReference type="Proteomes" id="UP000321750"/>
    </source>
</evidence>
<dbReference type="InterPro" id="IPR036388">
    <property type="entry name" value="WH-like_DNA-bd_sf"/>
</dbReference>